<name>A0A2N8ZLW0_9VIBR</name>
<protein>
    <submittedName>
        <fullName evidence="3">Putative signal transduction protein with a C-terminal ATPase domain</fullName>
    </submittedName>
</protein>
<feature type="transmembrane region" description="Helical" evidence="1">
    <location>
        <begin position="40"/>
        <end position="60"/>
    </location>
</feature>
<organism evidence="3 4">
    <name type="scientific">Vibrio tapetis subsp. tapetis</name>
    <dbReference type="NCBI Taxonomy" id="1671868"/>
    <lineage>
        <taxon>Bacteria</taxon>
        <taxon>Pseudomonadati</taxon>
        <taxon>Pseudomonadota</taxon>
        <taxon>Gammaproteobacteria</taxon>
        <taxon>Vibrionales</taxon>
        <taxon>Vibrionaceae</taxon>
        <taxon>Vibrio</taxon>
    </lineage>
</organism>
<evidence type="ECO:0000256" key="1">
    <source>
        <dbReference type="SAM" id="Phobius"/>
    </source>
</evidence>
<dbReference type="RefSeq" id="WP_102525031.1">
    <property type="nucleotide sequence ID" value="NZ_LT960612.1"/>
</dbReference>
<dbReference type="PANTHER" id="PTHR34220">
    <property type="entry name" value="SENSOR HISTIDINE KINASE YPDA"/>
    <property type="match status" value="1"/>
</dbReference>
<reference evidence="3 4" key="1">
    <citation type="submission" date="2017-10" db="EMBL/GenBank/DDBJ databases">
        <authorList>
            <person name="Banno H."/>
            <person name="Chua N.-H."/>
        </authorList>
    </citation>
    <scope>NUCLEOTIDE SEQUENCE [LARGE SCALE GENOMIC DNA]</scope>
    <source>
        <strain evidence="3">Vibrio tapetis CECT4600</strain>
    </source>
</reference>
<gene>
    <name evidence="3" type="ORF">VTAP4600_B1282</name>
</gene>
<feature type="transmembrane region" description="Helical" evidence="1">
    <location>
        <begin position="72"/>
        <end position="93"/>
    </location>
</feature>
<dbReference type="AlphaFoldDB" id="A0A2N8ZLW0"/>
<keyword evidence="4" id="KW-1185">Reference proteome</keyword>
<keyword evidence="1" id="KW-0812">Transmembrane</keyword>
<dbReference type="KEGG" id="vta:B1282"/>
<dbReference type="Gene3D" id="3.30.565.10">
    <property type="entry name" value="Histidine kinase-like ATPase, C-terminal domain"/>
    <property type="match status" value="1"/>
</dbReference>
<dbReference type="GO" id="GO:0016020">
    <property type="term" value="C:membrane"/>
    <property type="evidence" value="ECO:0007669"/>
    <property type="project" value="InterPro"/>
</dbReference>
<dbReference type="SUPFAM" id="SSF55874">
    <property type="entry name" value="ATPase domain of HSP90 chaperone/DNA topoisomerase II/histidine kinase"/>
    <property type="match status" value="1"/>
</dbReference>
<evidence type="ECO:0000313" key="4">
    <source>
        <dbReference type="Proteomes" id="UP000235828"/>
    </source>
</evidence>
<dbReference type="Pfam" id="PF06580">
    <property type="entry name" value="His_kinase"/>
    <property type="match status" value="1"/>
</dbReference>
<dbReference type="Proteomes" id="UP000235828">
    <property type="component" value="Chromosome B"/>
</dbReference>
<dbReference type="InterPro" id="IPR003594">
    <property type="entry name" value="HATPase_dom"/>
</dbReference>
<proteinExistence type="predicted"/>
<feature type="transmembrane region" description="Helical" evidence="1">
    <location>
        <begin position="99"/>
        <end position="121"/>
    </location>
</feature>
<dbReference type="Pfam" id="PF02518">
    <property type="entry name" value="HATPase_c"/>
    <property type="match status" value="1"/>
</dbReference>
<feature type="domain" description="Histidine kinase/HSP90-like ATPase" evidence="2">
    <location>
        <begin position="244"/>
        <end position="347"/>
    </location>
</feature>
<dbReference type="PANTHER" id="PTHR34220:SF9">
    <property type="entry name" value="SIGNAL TRANSDUCTION HISTIDINE KINASE INTERNAL REGION DOMAIN-CONTAINING PROTEIN"/>
    <property type="match status" value="1"/>
</dbReference>
<evidence type="ECO:0000313" key="3">
    <source>
        <dbReference type="EMBL" id="SON52893.1"/>
    </source>
</evidence>
<keyword evidence="1" id="KW-0472">Membrane</keyword>
<feature type="transmembrane region" description="Helical" evidence="1">
    <location>
        <begin position="12"/>
        <end position="34"/>
    </location>
</feature>
<sequence>MVMKFSIKDKWVKSVLFTSLFCAIIAFATMLVWPSSYYDHALISFGYGYSAIISARIITWRFPSLTARQTDAFSVIGALIFGSLNAGWWLGYFHGDESAAGIESVIMLGAVFTVACFYYFYAHEQKIMADKELERLKRVQSEQEKAIVLGELKQLQSQIEPHFLFNTLANINVLIEHDPSKAQRMLTQLTELLRATLKKNRTQLSTIKEELDLVAAYLEIQQIRLGDDFTFDIECEDKLAGLALPPLLLQPLVENAVLHGVEPLAERGHIHVSIKREIDKLCVRVSDNGQGLNPASPAHKPGGNGIGLQNVRERLTALFEADANLQIKENPLKGVTSQICIGIPSMETLSKNKHDKKTL</sequence>
<dbReference type="OrthoDB" id="2514702at2"/>
<dbReference type="SMART" id="SM00387">
    <property type="entry name" value="HATPase_c"/>
    <property type="match status" value="1"/>
</dbReference>
<evidence type="ECO:0000259" key="2">
    <source>
        <dbReference type="SMART" id="SM00387"/>
    </source>
</evidence>
<dbReference type="GO" id="GO:0000155">
    <property type="term" value="F:phosphorelay sensor kinase activity"/>
    <property type="evidence" value="ECO:0007669"/>
    <property type="project" value="InterPro"/>
</dbReference>
<dbReference type="InterPro" id="IPR036890">
    <property type="entry name" value="HATPase_C_sf"/>
</dbReference>
<dbReference type="EMBL" id="LT960612">
    <property type="protein sequence ID" value="SON52893.1"/>
    <property type="molecule type" value="Genomic_DNA"/>
</dbReference>
<dbReference type="InterPro" id="IPR050640">
    <property type="entry name" value="Bact_2-comp_sensor_kinase"/>
</dbReference>
<accession>A0A2N8ZLW0</accession>
<keyword evidence="1" id="KW-1133">Transmembrane helix</keyword>
<dbReference type="InterPro" id="IPR010559">
    <property type="entry name" value="Sig_transdc_His_kin_internal"/>
</dbReference>